<name>A0A819VHK1_9BILA</name>
<evidence type="ECO:0000313" key="2">
    <source>
        <dbReference type="EMBL" id="CAF4128920.1"/>
    </source>
</evidence>
<sequence length="85" mass="9992">MSTENIFFECNLRLHPNAFYNCIIPRILSIHFVQSILQIGSWNEFYSKDSSNESQRMAKLHISIREITMCHFDVFMIGDMRSTSV</sequence>
<reference evidence="1" key="1">
    <citation type="submission" date="2021-02" db="EMBL/GenBank/DDBJ databases">
        <authorList>
            <person name="Nowell W R."/>
        </authorList>
    </citation>
    <scope>NUCLEOTIDE SEQUENCE</scope>
</reference>
<keyword evidence="3" id="KW-1185">Reference proteome</keyword>
<protein>
    <submittedName>
        <fullName evidence="1">Uncharacterized protein</fullName>
    </submittedName>
</protein>
<dbReference type="EMBL" id="CAJOBF010004216">
    <property type="protein sequence ID" value="CAF4128920.1"/>
    <property type="molecule type" value="Genomic_DNA"/>
</dbReference>
<comment type="caution">
    <text evidence="1">The sequence shown here is derived from an EMBL/GenBank/DDBJ whole genome shotgun (WGS) entry which is preliminary data.</text>
</comment>
<dbReference type="EMBL" id="CAJOBG010004404">
    <property type="protein sequence ID" value="CAF4109061.1"/>
    <property type="molecule type" value="Genomic_DNA"/>
</dbReference>
<dbReference type="AlphaFoldDB" id="A0A819VHK1"/>
<accession>A0A819VHK1</accession>
<gene>
    <name evidence="1" type="ORF">OVN521_LOCUS21322</name>
    <name evidence="2" type="ORF">UXM345_LOCUS23872</name>
</gene>
<evidence type="ECO:0000313" key="1">
    <source>
        <dbReference type="EMBL" id="CAF4109061.1"/>
    </source>
</evidence>
<dbReference type="Proteomes" id="UP000663866">
    <property type="component" value="Unassembled WGS sequence"/>
</dbReference>
<organism evidence="1 3">
    <name type="scientific">Rotaria magnacalcarata</name>
    <dbReference type="NCBI Taxonomy" id="392030"/>
    <lineage>
        <taxon>Eukaryota</taxon>
        <taxon>Metazoa</taxon>
        <taxon>Spiralia</taxon>
        <taxon>Gnathifera</taxon>
        <taxon>Rotifera</taxon>
        <taxon>Eurotatoria</taxon>
        <taxon>Bdelloidea</taxon>
        <taxon>Philodinida</taxon>
        <taxon>Philodinidae</taxon>
        <taxon>Rotaria</taxon>
    </lineage>
</organism>
<evidence type="ECO:0000313" key="3">
    <source>
        <dbReference type="Proteomes" id="UP000663866"/>
    </source>
</evidence>
<dbReference type="Proteomes" id="UP000663842">
    <property type="component" value="Unassembled WGS sequence"/>
</dbReference>
<proteinExistence type="predicted"/>